<proteinExistence type="predicted"/>
<evidence type="ECO:0000313" key="2">
    <source>
        <dbReference type="Proteomes" id="UP000765509"/>
    </source>
</evidence>
<comment type="caution">
    <text evidence="1">The sequence shown here is derived from an EMBL/GenBank/DDBJ whole genome shotgun (WGS) entry which is preliminary data.</text>
</comment>
<dbReference type="AlphaFoldDB" id="A0A9Q3B856"/>
<dbReference type="EMBL" id="AVOT02000008">
    <property type="protein sequence ID" value="MBW0460378.1"/>
    <property type="molecule type" value="Genomic_DNA"/>
</dbReference>
<sequence length="107" mass="12446">MQTLTLRRSKANILDLSKKVQHGIGIGIYGPCQIHHFKRHEEFSALYEKQMSKALQWDSSEFFSRLADLRQLCNPPALIEREEMEGNISGKKDPKWYIWLTISRGQA</sequence>
<keyword evidence="2" id="KW-1185">Reference proteome</keyword>
<reference evidence="1" key="1">
    <citation type="submission" date="2021-03" db="EMBL/GenBank/DDBJ databases">
        <title>Draft genome sequence of rust myrtle Austropuccinia psidii MF-1, a brazilian biotype.</title>
        <authorList>
            <person name="Quecine M.C."/>
            <person name="Pachon D.M.R."/>
            <person name="Bonatelli M.L."/>
            <person name="Correr F.H."/>
            <person name="Franceschini L.M."/>
            <person name="Leite T.F."/>
            <person name="Margarido G.R.A."/>
            <person name="Almeida C.A."/>
            <person name="Ferrarezi J.A."/>
            <person name="Labate C.A."/>
        </authorList>
    </citation>
    <scope>NUCLEOTIDE SEQUENCE</scope>
    <source>
        <strain evidence="1">MF-1</strain>
    </source>
</reference>
<gene>
    <name evidence="1" type="ORF">O181_000093</name>
</gene>
<name>A0A9Q3B856_9BASI</name>
<protein>
    <submittedName>
        <fullName evidence="1">Uncharacterized protein</fullName>
    </submittedName>
</protein>
<accession>A0A9Q3B856</accession>
<evidence type="ECO:0000313" key="1">
    <source>
        <dbReference type="EMBL" id="MBW0460378.1"/>
    </source>
</evidence>
<dbReference type="Proteomes" id="UP000765509">
    <property type="component" value="Unassembled WGS sequence"/>
</dbReference>
<organism evidence="1 2">
    <name type="scientific">Austropuccinia psidii MF-1</name>
    <dbReference type="NCBI Taxonomy" id="1389203"/>
    <lineage>
        <taxon>Eukaryota</taxon>
        <taxon>Fungi</taxon>
        <taxon>Dikarya</taxon>
        <taxon>Basidiomycota</taxon>
        <taxon>Pucciniomycotina</taxon>
        <taxon>Pucciniomycetes</taxon>
        <taxon>Pucciniales</taxon>
        <taxon>Sphaerophragmiaceae</taxon>
        <taxon>Austropuccinia</taxon>
    </lineage>
</organism>